<keyword evidence="1" id="KW-0472">Membrane</keyword>
<name>A0ABD3MIC0_9STRA</name>
<proteinExistence type="predicted"/>
<evidence type="ECO:0000256" key="1">
    <source>
        <dbReference type="SAM" id="Phobius"/>
    </source>
</evidence>
<accession>A0ABD3MIC0</accession>
<keyword evidence="3" id="KW-1185">Reference proteome</keyword>
<comment type="caution">
    <text evidence="2">The sequence shown here is derived from an EMBL/GenBank/DDBJ whole genome shotgun (WGS) entry which is preliminary data.</text>
</comment>
<organism evidence="2 3">
    <name type="scientific">Stephanodiscus triporus</name>
    <dbReference type="NCBI Taxonomy" id="2934178"/>
    <lineage>
        <taxon>Eukaryota</taxon>
        <taxon>Sar</taxon>
        <taxon>Stramenopiles</taxon>
        <taxon>Ochrophyta</taxon>
        <taxon>Bacillariophyta</taxon>
        <taxon>Coscinodiscophyceae</taxon>
        <taxon>Thalassiosirophycidae</taxon>
        <taxon>Stephanodiscales</taxon>
        <taxon>Stephanodiscaceae</taxon>
        <taxon>Stephanodiscus</taxon>
    </lineage>
</organism>
<dbReference type="AlphaFoldDB" id="A0ABD3MIC0"/>
<dbReference type="EMBL" id="JALLAZ020001791">
    <property type="protein sequence ID" value="KAL3763835.1"/>
    <property type="molecule type" value="Genomic_DNA"/>
</dbReference>
<sequence length="185" mass="19346">MTQDKNSTAGDISSDVPVVVGVAEPTTDVEAQTRPEPQRVEELAGDIAGKKMGIVLFSLILAGIITAFLLPFLSLALIIAAIVIASILTCGCCCAKDYNLKPHVKKWATATLVTLSLTFVVQVIGVVIAAAVVGTTYETEEDMINSMYTSAVIIGSVVIILDVLALVFSGLFTWGRNCGAPSSLG</sequence>
<keyword evidence="1" id="KW-0812">Transmembrane</keyword>
<feature type="transmembrane region" description="Helical" evidence="1">
    <location>
        <begin position="52"/>
        <end position="70"/>
    </location>
</feature>
<protein>
    <recommendedName>
        <fullName evidence="4">Transmembrane protein</fullName>
    </recommendedName>
</protein>
<feature type="transmembrane region" description="Helical" evidence="1">
    <location>
        <begin position="76"/>
        <end position="95"/>
    </location>
</feature>
<gene>
    <name evidence="2" type="ORF">ACHAW5_007789</name>
</gene>
<keyword evidence="1" id="KW-1133">Transmembrane helix</keyword>
<evidence type="ECO:0000313" key="2">
    <source>
        <dbReference type="EMBL" id="KAL3763835.1"/>
    </source>
</evidence>
<evidence type="ECO:0000313" key="3">
    <source>
        <dbReference type="Proteomes" id="UP001530315"/>
    </source>
</evidence>
<feature type="transmembrane region" description="Helical" evidence="1">
    <location>
        <begin position="152"/>
        <end position="174"/>
    </location>
</feature>
<dbReference type="Proteomes" id="UP001530315">
    <property type="component" value="Unassembled WGS sequence"/>
</dbReference>
<reference evidence="2 3" key="1">
    <citation type="submission" date="2024-10" db="EMBL/GenBank/DDBJ databases">
        <title>Updated reference genomes for cyclostephanoid diatoms.</title>
        <authorList>
            <person name="Roberts W.R."/>
            <person name="Alverson A.J."/>
        </authorList>
    </citation>
    <scope>NUCLEOTIDE SEQUENCE [LARGE SCALE GENOMIC DNA]</scope>
    <source>
        <strain evidence="2 3">AJA276-08</strain>
    </source>
</reference>
<evidence type="ECO:0008006" key="4">
    <source>
        <dbReference type="Google" id="ProtNLM"/>
    </source>
</evidence>
<feature type="transmembrane region" description="Helical" evidence="1">
    <location>
        <begin position="107"/>
        <end position="132"/>
    </location>
</feature>